<proteinExistence type="predicted"/>
<dbReference type="PANTHER" id="PTHR31806">
    <property type="entry name" value="PURINE-CYTOSINE PERMEASE FCY2-RELATED"/>
    <property type="match status" value="1"/>
</dbReference>
<dbReference type="AlphaFoldDB" id="A0A0D2IXG7"/>
<dbReference type="PANTHER" id="PTHR31806:SF8">
    <property type="entry name" value="TRANSPORTER, PUTATIVE (AFU_ORTHOLOGUE AFUA_2G03000)-RELATED"/>
    <property type="match status" value="1"/>
</dbReference>
<accession>A0A0D2IXG7</accession>
<dbReference type="RefSeq" id="XP_013275142.1">
    <property type="nucleotide sequence ID" value="XM_013419688.1"/>
</dbReference>
<protein>
    <recommendedName>
        <fullName evidence="5">Chromate transporter</fullName>
    </recommendedName>
</protein>
<gene>
    <name evidence="3" type="ORF">Z518_02661</name>
</gene>
<sequence>MTLLGQVFSFTFAFVLGPGVVSGIDMSQQDMDAWTNSQGGSGSGALLVQAYSPLGDFGQCCAVIAVLGGIGNMIPPHLFVWGRLSTT</sequence>
<dbReference type="GO" id="GO:0022857">
    <property type="term" value="F:transmembrane transporter activity"/>
    <property type="evidence" value="ECO:0007669"/>
    <property type="project" value="InterPro"/>
</dbReference>
<dbReference type="GeneID" id="25290732"/>
<dbReference type="Proteomes" id="UP000053617">
    <property type="component" value="Unassembled WGS sequence"/>
</dbReference>
<evidence type="ECO:0000313" key="3">
    <source>
        <dbReference type="EMBL" id="KIX08006.1"/>
    </source>
</evidence>
<dbReference type="VEuPathDB" id="FungiDB:Z518_02661"/>
<dbReference type="GO" id="GO:0005886">
    <property type="term" value="C:plasma membrane"/>
    <property type="evidence" value="ECO:0007669"/>
    <property type="project" value="TreeGrafter"/>
</dbReference>
<dbReference type="InterPro" id="IPR026030">
    <property type="entry name" value="Pur-cyt_permease_Fcy2/21/22"/>
</dbReference>
<evidence type="ECO:0008006" key="5">
    <source>
        <dbReference type="Google" id="ProtNLM"/>
    </source>
</evidence>
<dbReference type="HOGENOM" id="CLU_2484539_0_0_1"/>
<feature type="signal peptide" evidence="2">
    <location>
        <begin position="1"/>
        <end position="23"/>
    </location>
</feature>
<feature type="chain" id="PRO_5002261100" description="Chromate transporter" evidence="2">
    <location>
        <begin position="24"/>
        <end position="87"/>
    </location>
</feature>
<keyword evidence="4" id="KW-1185">Reference proteome</keyword>
<organism evidence="3 4">
    <name type="scientific">Rhinocladiella mackenziei CBS 650.93</name>
    <dbReference type="NCBI Taxonomy" id="1442369"/>
    <lineage>
        <taxon>Eukaryota</taxon>
        <taxon>Fungi</taxon>
        <taxon>Dikarya</taxon>
        <taxon>Ascomycota</taxon>
        <taxon>Pezizomycotina</taxon>
        <taxon>Eurotiomycetes</taxon>
        <taxon>Chaetothyriomycetidae</taxon>
        <taxon>Chaetothyriales</taxon>
        <taxon>Herpotrichiellaceae</taxon>
        <taxon>Rhinocladiella</taxon>
    </lineage>
</organism>
<dbReference type="EMBL" id="KN847476">
    <property type="protein sequence ID" value="KIX08006.1"/>
    <property type="molecule type" value="Genomic_DNA"/>
</dbReference>
<dbReference type="STRING" id="1442369.A0A0D2IXG7"/>
<name>A0A0D2IXG7_9EURO</name>
<evidence type="ECO:0000256" key="1">
    <source>
        <dbReference type="ARBA" id="ARBA00022448"/>
    </source>
</evidence>
<evidence type="ECO:0000256" key="2">
    <source>
        <dbReference type="SAM" id="SignalP"/>
    </source>
</evidence>
<dbReference type="GO" id="GO:0000329">
    <property type="term" value="C:fungal-type vacuole membrane"/>
    <property type="evidence" value="ECO:0007669"/>
    <property type="project" value="TreeGrafter"/>
</dbReference>
<keyword evidence="1" id="KW-0813">Transport</keyword>
<evidence type="ECO:0000313" key="4">
    <source>
        <dbReference type="Proteomes" id="UP000053617"/>
    </source>
</evidence>
<reference evidence="3 4" key="1">
    <citation type="submission" date="2015-01" db="EMBL/GenBank/DDBJ databases">
        <title>The Genome Sequence of Rhinocladiella mackenzie CBS 650.93.</title>
        <authorList>
            <consortium name="The Broad Institute Genomics Platform"/>
            <person name="Cuomo C."/>
            <person name="de Hoog S."/>
            <person name="Gorbushina A."/>
            <person name="Stielow B."/>
            <person name="Teixiera M."/>
            <person name="Abouelleil A."/>
            <person name="Chapman S.B."/>
            <person name="Priest M."/>
            <person name="Young S.K."/>
            <person name="Wortman J."/>
            <person name="Nusbaum C."/>
            <person name="Birren B."/>
        </authorList>
    </citation>
    <scope>NUCLEOTIDE SEQUENCE [LARGE SCALE GENOMIC DNA]</scope>
    <source>
        <strain evidence="3 4">CBS 650.93</strain>
    </source>
</reference>
<keyword evidence="2" id="KW-0732">Signal</keyword>